<evidence type="ECO:0000313" key="1">
    <source>
        <dbReference type="EMBL" id="KAJ4959330.1"/>
    </source>
</evidence>
<evidence type="ECO:0000313" key="2">
    <source>
        <dbReference type="Proteomes" id="UP001141806"/>
    </source>
</evidence>
<organism evidence="1 2">
    <name type="scientific">Protea cynaroides</name>
    <dbReference type="NCBI Taxonomy" id="273540"/>
    <lineage>
        <taxon>Eukaryota</taxon>
        <taxon>Viridiplantae</taxon>
        <taxon>Streptophyta</taxon>
        <taxon>Embryophyta</taxon>
        <taxon>Tracheophyta</taxon>
        <taxon>Spermatophyta</taxon>
        <taxon>Magnoliopsida</taxon>
        <taxon>Proteales</taxon>
        <taxon>Proteaceae</taxon>
        <taxon>Protea</taxon>
    </lineage>
</organism>
<protein>
    <submittedName>
        <fullName evidence="1">Uncharacterized protein</fullName>
    </submittedName>
</protein>
<name>A0A9Q0K2A8_9MAGN</name>
<sequence length="150" mass="16436">MVAAPEGPNSPVAAAIKSVKRDDLHNPQGTTTEIRPPEIEQLCNASQGHGRVSNGLAGAVPPSLGRITKVEAILQATNEIEDEDHNVARIQEFFPPFSLLDLGDFIAIASYLIEKRSADTLQKLGCRRWDFAGRCRLFMVVVVVQKMIWG</sequence>
<comment type="caution">
    <text evidence="1">The sequence shown here is derived from an EMBL/GenBank/DDBJ whole genome shotgun (WGS) entry which is preliminary data.</text>
</comment>
<gene>
    <name evidence="1" type="ORF">NE237_026441</name>
</gene>
<accession>A0A9Q0K2A8</accession>
<dbReference type="AlphaFoldDB" id="A0A9Q0K2A8"/>
<dbReference type="Proteomes" id="UP001141806">
    <property type="component" value="Unassembled WGS sequence"/>
</dbReference>
<proteinExistence type="predicted"/>
<keyword evidence="2" id="KW-1185">Reference proteome</keyword>
<dbReference type="EMBL" id="JAMYWD010000010">
    <property type="protein sequence ID" value="KAJ4959330.1"/>
    <property type="molecule type" value="Genomic_DNA"/>
</dbReference>
<reference evidence="1" key="1">
    <citation type="journal article" date="2023" name="Plant J.">
        <title>The genome of the king protea, Protea cynaroides.</title>
        <authorList>
            <person name="Chang J."/>
            <person name="Duong T.A."/>
            <person name="Schoeman C."/>
            <person name="Ma X."/>
            <person name="Roodt D."/>
            <person name="Barker N."/>
            <person name="Li Z."/>
            <person name="Van de Peer Y."/>
            <person name="Mizrachi E."/>
        </authorList>
    </citation>
    <scope>NUCLEOTIDE SEQUENCE</scope>
    <source>
        <tissue evidence="1">Young leaves</tissue>
    </source>
</reference>